<dbReference type="Proteomes" id="UP001458880">
    <property type="component" value="Unassembled WGS sequence"/>
</dbReference>
<proteinExistence type="predicted"/>
<dbReference type="AlphaFoldDB" id="A0AAW1HVD7"/>
<protein>
    <recommendedName>
        <fullName evidence="1">DUF551 domain-containing protein</fullName>
    </recommendedName>
</protein>
<feature type="domain" description="DUF551" evidence="1">
    <location>
        <begin position="13"/>
        <end position="72"/>
    </location>
</feature>
<organism evidence="2 4">
    <name type="scientific">Popillia japonica</name>
    <name type="common">Japanese beetle</name>
    <dbReference type="NCBI Taxonomy" id="7064"/>
    <lineage>
        <taxon>Eukaryota</taxon>
        <taxon>Metazoa</taxon>
        <taxon>Ecdysozoa</taxon>
        <taxon>Arthropoda</taxon>
        <taxon>Hexapoda</taxon>
        <taxon>Insecta</taxon>
        <taxon>Pterygota</taxon>
        <taxon>Neoptera</taxon>
        <taxon>Endopterygota</taxon>
        <taxon>Coleoptera</taxon>
        <taxon>Polyphaga</taxon>
        <taxon>Scarabaeiformia</taxon>
        <taxon>Scarabaeidae</taxon>
        <taxon>Rutelinae</taxon>
        <taxon>Popillia</taxon>
    </lineage>
</organism>
<sequence>MKRREKVRKSMSEWISIKERLPEYETPVLVCWIDEEITMGTFWKTGNMTYDGDGLISIGSGLVIAWMPLPEPYKEDAE</sequence>
<gene>
    <name evidence="2" type="ORF">QE152_g38903</name>
    <name evidence="3" type="ORF">QE152_g38986</name>
</gene>
<keyword evidence="4" id="KW-1185">Reference proteome</keyword>
<dbReference type="Pfam" id="PF04448">
    <property type="entry name" value="DUF551"/>
    <property type="match status" value="1"/>
</dbReference>
<accession>A0AAW1HVD7</accession>
<dbReference type="InterPro" id="IPR007539">
    <property type="entry name" value="DUF551"/>
</dbReference>
<evidence type="ECO:0000313" key="4">
    <source>
        <dbReference type="Proteomes" id="UP001458880"/>
    </source>
</evidence>
<evidence type="ECO:0000313" key="2">
    <source>
        <dbReference type="EMBL" id="KAK9680597.1"/>
    </source>
</evidence>
<reference evidence="2 4" key="2">
    <citation type="journal article" date="2024" name="BMC Genomics">
        <title>De novo assembly and annotation of Popillia japonica's genome with initial clues to its potential as an invasive pest.</title>
        <authorList>
            <person name="Cucini C."/>
            <person name="Boschi S."/>
            <person name="Funari R."/>
            <person name="Cardaioli E."/>
            <person name="Iannotti N."/>
            <person name="Marturano G."/>
            <person name="Paoli F."/>
            <person name="Bruttini M."/>
            <person name="Carapelli A."/>
            <person name="Frati F."/>
            <person name="Nardi F."/>
        </authorList>
    </citation>
    <scope>NUCLEOTIDE SEQUENCE [LARGE SCALE GENOMIC DNA]</scope>
    <source>
        <strain evidence="2">DMR45628</strain>
    </source>
</reference>
<dbReference type="EMBL" id="JASPKY010000881">
    <property type="protein sequence ID" value="KAK9680597.1"/>
    <property type="molecule type" value="Genomic_DNA"/>
</dbReference>
<evidence type="ECO:0000259" key="1">
    <source>
        <dbReference type="Pfam" id="PF04448"/>
    </source>
</evidence>
<comment type="caution">
    <text evidence="2">The sequence shown here is derived from an EMBL/GenBank/DDBJ whole genome shotgun (WGS) entry which is preliminary data.</text>
</comment>
<reference evidence="2" key="1">
    <citation type="submission" date="2023-05" db="EMBL/GenBank/DDBJ databases">
        <authorList>
            <person name="Nardi F."/>
            <person name="Carapelli A."/>
            <person name="Cucini C."/>
        </authorList>
    </citation>
    <scope>NUCLEOTIDE SEQUENCE</scope>
    <source>
        <strain evidence="2">DMR45628</strain>
        <tissue evidence="2">Testes</tissue>
    </source>
</reference>
<evidence type="ECO:0000313" key="3">
    <source>
        <dbReference type="EMBL" id="KAK9680608.1"/>
    </source>
</evidence>
<dbReference type="EMBL" id="JASPKY010000881">
    <property type="protein sequence ID" value="KAK9680608.1"/>
    <property type="molecule type" value="Genomic_DNA"/>
</dbReference>
<name>A0AAW1HVD7_POPJA</name>